<evidence type="ECO:0000256" key="1">
    <source>
        <dbReference type="SAM" id="MobiDB-lite"/>
    </source>
</evidence>
<dbReference type="VEuPathDB" id="FungiDB:I303_04581"/>
<proteinExistence type="predicted"/>
<reference evidence="3" key="2">
    <citation type="submission" date="2013-07" db="EMBL/GenBank/DDBJ databases">
        <authorList>
            <consortium name="The Broad Institute Genome Sequencing Platform"/>
            <person name="Cuomo C."/>
            <person name="Litvintseva A."/>
            <person name="Chen Y."/>
            <person name="Heitman J."/>
            <person name="Sun S."/>
            <person name="Springer D."/>
            <person name="Dromer F."/>
            <person name="Young S.K."/>
            <person name="Zeng Q."/>
            <person name="Gargeya S."/>
            <person name="Fitzgerald M."/>
            <person name="Abouelleil A."/>
            <person name="Alvarado L."/>
            <person name="Berlin A.M."/>
            <person name="Chapman S.B."/>
            <person name="Dewar J."/>
            <person name="Goldberg J."/>
            <person name="Griggs A."/>
            <person name="Gujja S."/>
            <person name="Hansen M."/>
            <person name="Howarth C."/>
            <person name="Imamovic A."/>
            <person name="Larimer J."/>
            <person name="McCowan C."/>
            <person name="Murphy C."/>
            <person name="Pearson M."/>
            <person name="Priest M."/>
            <person name="Roberts A."/>
            <person name="Saif S."/>
            <person name="Shea T."/>
            <person name="Sykes S."/>
            <person name="Wortman J."/>
            <person name="Nusbaum C."/>
            <person name="Birren B."/>
        </authorList>
    </citation>
    <scope>NUCLEOTIDE SEQUENCE</scope>
    <source>
        <strain evidence="3">CBS 10117</strain>
    </source>
</reference>
<feature type="compositionally biased region" description="Low complexity" evidence="1">
    <location>
        <begin position="245"/>
        <end position="254"/>
    </location>
</feature>
<dbReference type="GeneID" id="28968280"/>
<dbReference type="KEGG" id="kdj:28968280"/>
<protein>
    <submittedName>
        <fullName evidence="2">Uncharacterized protein</fullName>
    </submittedName>
</protein>
<dbReference type="RefSeq" id="XP_018263090.1">
    <property type="nucleotide sequence ID" value="XM_018407879.1"/>
</dbReference>
<dbReference type="EMBL" id="KI894031">
    <property type="protein sequence ID" value="OBR85248.1"/>
    <property type="molecule type" value="Genomic_DNA"/>
</dbReference>
<feature type="region of interest" description="Disordered" evidence="1">
    <location>
        <begin position="163"/>
        <end position="454"/>
    </location>
</feature>
<reference evidence="2" key="1">
    <citation type="submission" date="2013-07" db="EMBL/GenBank/DDBJ databases">
        <title>The Genome Sequence of Cryptococcus dejecticola CBS10117.</title>
        <authorList>
            <consortium name="The Broad Institute Genome Sequencing Platform"/>
            <person name="Cuomo C."/>
            <person name="Litvintseva A."/>
            <person name="Chen Y."/>
            <person name="Heitman J."/>
            <person name="Sun S."/>
            <person name="Springer D."/>
            <person name="Dromer F."/>
            <person name="Young S.K."/>
            <person name="Zeng Q."/>
            <person name="Gargeya S."/>
            <person name="Fitzgerald M."/>
            <person name="Abouelleil A."/>
            <person name="Alvarado L."/>
            <person name="Berlin A.M."/>
            <person name="Chapman S.B."/>
            <person name="Dewar J."/>
            <person name="Goldberg J."/>
            <person name="Griggs A."/>
            <person name="Gujja S."/>
            <person name="Hansen M."/>
            <person name="Howarth C."/>
            <person name="Imamovic A."/>
            <person name="Larimer J."/>
            <person name="McCowan C."/>
            <person name="Murphy C."/>
            <person name="Pearson M."/>
            <person name="Priest M."/>
            <person name="Roberts A."/>
            <person name="Saif S."/>
            <person name="Shea T."/>
            <person name="Sykes S."/>
            <person name="Wortman J."/>
            <person name="Nusbaum C."/>
            <person name="Birren B."/>
        </authorList>
    </citation>
    <scope>NUCLEOTIDE SEQUENCE [LARGE SCALE GENOMIC DNA]</scope>
    <source>
        <strain evidence="2">CBS 10117</strain>
    </source>
</reference>
<evidence type="ECO:0000313" key="2">
    <source>
        <dbReference type="EMBL" id="OBR85248.1"/>
    </source>
</evidence>
<feature type="compositionally biased region" description="Basic residues" evidence="1">
    <location>
        <begin position="82"/>
        <end position="92"/>
    </location>
</feature>
<dbReference type="AlphaFoldDB" id="A0A1A6A5C2"/>
<feature type="region of interest" description="Disordered" evidence="1">
    <location>
        <begin position="1"/>
        <end position="115"/>
    </location>
</feature>
<name>A0A1A6A5C2_9TREE</name>
<feature type="compositionally biased region" description="Low complexity" evidence="1">
    <location>
        <begin position="60"/>
        <end position="80"/>
    </location>
</feature>
<dbReference type="Proteomes" id="UP000078595">
    <property type="component" value="Chromosome 5"/>
</dbReference>
<evidence type="ECO:0000313" key="3">
    <source>
        <dbReference type="EMBL" id="WWC61855.1"/>
    </source>
</evidence>
<dbReference type="OrthoDB" id="2564740at2759"/>
<reference evidence="3" key="3">
    <citation type="submission" date="2024-02" db="EMBL/GenBank/DDBJ databases">
        <title>Comparative genomics of Cryptococcus and Kwoniella reveals pathogenesis evolution and contrasting modes of karyotype evolution via chromosome fusion or intercentromeric recombination.</title>
        <authorList>
            <person name="Coelho M.A."/>
            <person name="David-Palma M."/>
            <person name="Shea T."/>
            <person name="Bowers K."/>
            <person name="McGinley-Smith S."/>
            <person name="Mohammad A.W."/>
            <person name="Gnirke A."/>
            <person name="Yurkov A.M."/>
            <person name="Nowrousian M."/>
            <person name="Sun S."/>
            <person name="Cuomo C.A."/>
            <person name="Heitman J."/>
        </authorList>
    </citation>
    <scope>NUCLEOTIDE SEQUENCE</scope>
    <source>
        <strain evidence="3">CBS 10117</strain>
    </source>
</reference>
<gene>
    <name evidence="2" type="ORF">I303_04581</name>
    <name evidence="3" type="ORF">I303_104440</name>
</gene>
<keyword evidence="4" id="KW-1185">Reference proteome</keyword>
<sequence>METPNTRSRRKRELENSSQEDGPRVAWVHDSQLRKAVLQATEDDPIVPPTPTQCPRPITSLLKSSSSSSGSGLLNSSSGSRPARKRPCRGHRSLPTSSKGPALDTQAGIGSNSLPSLSILSNAEKEKEKTRLDYLLDRFSLLSSPLDDEKNRKADYVGVQVEAETPSRNTRSKHQIGSATGGMITSTPLRRKSVNTNTNVDSAMRPRSTRKSSDKLFDGNENLISNSMLKDRNLGNDPNAVFHPSATSSSSLSSKPDPHARSNTIRKPLSPIKGHAPRIGLGSQQAKPIPKPSITSNRIGGWTRTSSGKAFRTPFLGNDHGHNHIQSTGIRSSPRKNPMMSSSSSSKTTLTSNTRSNLPIVPNVSLRGSIVPTTGISIPSRSNTTSTSDRLKSPNKRPANYRTRTNNSNTSSSANSSLPPTPPAQPGNEVGFTNFDVGENDPEDTSFDSFDGIFAGGGEEIERLLRSVDGSAR</sequence>
<dbReference type="EMBL" id="CP144534">
    <property type="protein sequence ID" value="WWC61855.1"/>
    <property type="molecule type" value="Genomic_DNA"/>
</dbReference>
<feature type="compositionally biased region" description="Low complexity" evidence="1">
    <location>
        <begin position="331"/>
        <end position="359"/>
    </location>
</feature>
<accession>A0A1A6A5C2</accession>
<feature type="compositionally biased region" description="Low complexity" evidence="1">
    <location>
        <begin position="402"/>
        <end position="418"/>
    </location>
</feature>
<feature type="compositionally biased region" description="Polar residues" evidence="1">
    <location>
        <begin position="175"/>
        <end position="201"/>
    </location>
</feature>
<organism evidence="2">
    <name type="scientific">Kwoniella dejecticola CBS 10117</name>
    <dbReference type="NCBI Taxonomy" id="1296121"/>
    <lineage>
        <taxon>Eukaryota</taxon>
        <taxon>Fungi</taxon>
        <taxon>Dikarya</taxon>
        <taxon>Basidiomycota</taxon>
        <taxon>Agaricomycotina</taxon>
        <taxon>Tremellomycetes</taxon>
        <taxon>Tremellales</taxon>
        <taxon>Cryptococcaceae</taxon>
        <taxon>Kwoniella</taxon>
    </lineage>
</organism>
<feature type="compositionally biased region" description="Polar residues" evidence="1">
    <location>
        <begin position="293"/>
        <end position="308"/>
    </location>
</feature>
<evidence type="ECO:0000313" key="4">
    <source>
        <dbReference type="Proteomes" id="UP000078595"/>
    </source>
</evidence>
<feature type="compositionally biased region" description="Polar residues" evidence="1">
    <location>
        <begin position="371"/>
        <end position="388"/>
    </location>
</feature>